<dbReference type="SMART" id="SM00028">
    <property type="entry name" value="TPR"/>
    <property type="match status" value="1"/>
</dbReference>
<evidence type="ECO:0000259" key="1">
    <source>
        <dbReference type="Pfam" id="PF18733"/>
    </source>
</evidence>
<dbReference type="EMBL" id="JADBEG010000001">
    <property type="protein sequence ID" value="MBE1495073.1"/>
    <property type="molecule type" value="Genomic_DNA"/>
</dbReference>
<gene>
    <name evidence="2" type="ORF">H4696_002173</name>
</gene>
<dbReference type="Proteomes" id="UP000631670">
    <property type="component" value="Unassembled WGS sequence"/>
</dbReference>
<name>A0ABR9HVW6_9PSEU</name>
<dbReference type="InterPro" id="IPR040826">
    <property type="entry name" value="HEPN_LA2681"/>
</dbReference>
<protein>
    <submittedName>
        <fullName evidence="2">Tetratricopeptide (TPR) repeat protein</fullName>
    </submittedName>
</protein>
<dbReference type="Gene3D" id="1.25.40.10">
    <property type="entry name" value="Tetratricopeptide repeat domain"/>
    <property type="match status" value="1"/>
</dbReference>
<organism evidence="2 3">
    <name type="scientific">Amycolatopsis lexingtonensis</name>
    <dbReference type="NCBI Taxonomy" id="218822"/>
    <lineage>
        <taxon>Bacteria</taxon>
        <taxon>Bacillati</taxon>
        <taxon>Actinomycetota</taxon>
        <taxon>Actinomycetes</taxon>
        <taxon>Pseudonocardiales</taxon>
        <taxon>Pseudonocardiaceae</taxon>
        <taxon>Amycolatopsis</taxon>
    </lineage>
</organism>
<proteinExistence type="predicted"/>
<feature type="domain" description="LA2681-like HEPN" evidence="1">
    <location>
        <begin position="319"/>
        <end position="516"/>
    </location>
</feature>
<reference evidence="2 3" key="1">
    <citation type="submission" date="2020-10" db="EMBL/GenBank/DDBJ databases">
        <title>Sequencing the genomes of 1000 actinobacteria strains.</title>
        <authorList>
            <person name="Klenk H.-P."/>
        </authorList>
    </citation>
    <scope>NUCLEOTIDE SEQUENCE [LARGE SCALE GENOMIC DNA]</scope>
    <source>
        <strain evidence="2 3">DSM 44653</strain>
    </source>
</reference>
<dbReference type="SUPFAM" id="SSF48452">
    <property type="entry name" value="TPR-like"/>
    <property type="match status" value="1"/>
</dbReference>
<evidence type="ECO:0000313" key="3">
    <source>
        <dbReference type="Proteomes" id="UP000631670"/>
    </source>
</evidence>
<dbReference type="RefSeq" id="WP_143265369.1">
    <property type="nucleotide sequence ID" value="NZ_JADBEG010000001.1"/>
</dbReference>
<accession>A0ABR9HVW6</accession>
<sequence>MTPTDHEILFLADSALAAAYEHVDDQPSEAASVAKEIFSRLQRITPGPIQQQVLVNCSSLLIDAGSRASDKEALDIAAELTAELISSPHLAHEEVARAKYNRANCLTSIVEYEFAITITESTDEAKLDDETIRAKELVHRLNSRTLLTEARRLYYAAGTDETIDADQRGRSFCNLANQLDFSGRWAEAYDAYLSALTIDPTNGNAAGNAAMLLRIAMQAGTVDVGHAAVLHNRFLRIAHDHLDRVAELAGPDTADFWRGLELFDVEDHWHPGNPDDHLQSWLIKHRLILATTALEGLGSTEVKWDSVHIDTVYTPIIQDGPPEIFAMINSIKAEYLVARRTIYTACQMAEESEGRQHHSDTGWYADTEDNRLYGQMPGMFVLGQRATLDVLDKICVCINEHFQIGDRPSSVAFRSFLAKKDTLGFRAEILNKLDISPTLVALRELVDDVNPNGLYPDAYNLRNAGTHRIVVATSDETKDLGVDSISLIGIDNLEKVAIQALQVTRAAIMYLVALVNHTERLKGVKDRVIKLPVVGQK</sequence>
<comment type="caution">
    <text evidence="2">The sequence shown here is derived from an EMBL/GenBank/DDBJ whole genome shotgun (WGS) entry which is preliminary data.</text>
</comment>
<dbReference type="InterPro" id="IPR019734">
    <property type="entry name" value="TPR_rpt"/>
</dbReference>
<dbReference type="Pfam" id="PF18733">
    <property type="entry name" value="HEPN_LA2681"/>
    <property type="match status" value="1"/>
</dbReference>
<evidence type="ECO:0000313" key="2">
    <source>
        <dbReference type="EMBL" id="MBE1495073.1"/>
    </source>
</evidence>
<keyword evidence="3" id="KW-1185">Reference proteome</keyword>
<dbReference type="InterPro" id="IPR011990">
    <property type="entry name" value="TPR-like_helical_dom_sf"/>
</dbReference>